<dbReference type="PANTHER" id="PTHR30590">
    <property type="entry name" value="INNER MEMBRANE PROTEIN"/>
    <property type="match status" value="1"/>
</dbReference>
<evidence type="ECO:0000259" key="2">
    <source>
        <dbReference type="Pfam" id="PF04235"/>
    </source>
</evidence>
<gene>
    <name evidence="3" type="ORF">ACFQQL_00075</name>
</gene>
<feature type="transmembrane region" description="Helical" evidence="1">
    <location>
        <begin position="244"/>
        <end position="271"/>
    </location>
</feature>
<name>A0ABW2Q3H0_9MICO</name>
<keyword evidence="1" id="KW-0472">Membrane</keyword>
<reference evidence="4" key="1">
    <citation type="journal article" date="2019" name="Int. J. Syst. Evol. Microbiol.">
        <title>The Global Catalogue of Microorganisms (GCM) 10K type strain sequencing project: providing services to taxonomists for standard genome sequencing and annotation.</title>
        <authorList>
            <consortium name="The Broad Institute Genomics Platform"/>
            <consortium name="The Broad Institute Genome Sequencing Center for Infectious Disease"/>
            <person name="Wu L."/>
            <person name="Ma J."/>
        </authorList>
    </citation>
    <scope>NUCLEOTIDE SEQUENCE [LARGE SCALE GENOMIC DNA]</scope>
    <source>
        <strain evidence="4">JCM 1490</strain>
    </source>
</reference>
<sequence>MLLLIAMAYAGVYVSAGFGTSSADEPLPDRLARLVASLLLDNRAFPMFAILFGYGLSWMVRRRLSRGDPPGHARRLLRRRGLFLLAFGAVHAFLVFPGEILAAYGLATLVTGWLLFRSDKAIVRAATITAACYLLTVPIGMVGLAAAPETGGASPLPGYATLGDWIARVAAVPFSPLFVTFAYPLLLMVLLGFWAARRRLLDEPERNRATLRRIAVVGIGVSVAGAIPAAAVDVGGWDPGVGPVTAAMALQVLTGVLGGAGYAALFGLLGSRLRAPYSLVTTAVTAVGQRSLTCYLANSVLVAVLLHPDLIGLGTSIGAAGALLCAVAVWAATACAALGLAHSGRPGPADALLQRLVNGGSQGSGRSAVAGASPTP</sequence>
<dbReference type="Proteomes" id="UP001596455">
    <property type="component" value="Unassembled WGS sequence"/>
</dbReference>
<feature type="transmembrane region" description="Helical" evidence="1">
    <location>
        <begin position="43"/>
        <end position="60"/>
    </location>
</feature>
<accession>A0ABW2Q3H0</accession>
<dbReference type="InterPro" id="IPR052529">
    <property type="entry name" value="Bact_Transport_Assoc"/>
</dbReference>
<keyword evidence="1" id="KW-0812">Transmembrane</keyword>
<keyword evidence="4" id="KW-1185">Reference proteome</keyword>
<evidence type="ECO:0000313" key="4">
    <source>
        <dbReference type="Proteomes" id="UP001596455"/>
    </source>
</evidence>
<keyword evidence="1" id="KW-1133">Transmembrane helix</keyword>
<feature type="transmembrane region" description="Helical" evidence="1">
    <location>
        <begin position="81"/>
        <end position="96"/>
    </location>
</feature>
<feature type="transmembrane region" description="Helical" evidence="1">
    <location>
        <begin position="214"/>
        <end position="232"/>
    </location>
</feature>
<feature type="transmembrane region" description="Helical" evidence="1">
    <location>
        <begin position="165"/>
        <end position="193"/>
    </location>
</feature>
<protein>
    <submittedName>
        <fullName evidence="3">DUF418 domain-containing protein</fullName>
    </submittedName>
</protein>
<dbReference type="PANTHER" id="PTHR30590:SF2">
    <property type="entry name" value="INNER MEMBRANE PROTEIN"/>
    <property type="match status" value="1"/>
</dbReference>
<dbReference type="InterPro" id="IPR007349">
    <property type="entry name" value="DUF418"/>
</dbReference>
<evidence type="ECO:0000313" key="3">
    <source>
        <dbReference type="EMBL" id="MFC7403484.1"/>
    </source>
</evidence>
<dbReference type="Pfam" id="PF04235">
    <property type="entry name" value="DUF418"/>
    <property type="match status" value="1"/>
</dbReference>
<organism evidence="3 4">
    <name type="scientific">Georgenia alba</name>
    <dbReference type="NCBI Taxonomy" id="2233858"/>
    <lineage>
        <taxon>Bacteria</taxon>
        <taxon>Bacillati</taxon>
        <taxon>Actinomycetota</taxon>
        <taxon>Actinomycetes</taxon>
        <taxon>Micrococcales</taxon>
        <taxon>Bogoriellaceae</taxon>
        <taxon>Georgenia</taxon>
    </lineage>
</organism>
<comment type="caution">
    <text evidence="3">The sequence shown here is derived from an EMBL/GenBank/DDBJ whole genome shotgun (WGS) entry which is preliminary data.</text>
</comment>
<evidence type="ECO:0000256" key="1">
    <source>
        <dbReference type="SAM" id="Phobius"/>
    </source>
</evidence>
<feature type="transmembrane region" description="Helical" evidence="1">
    <location>
        <begin position="317"/>
        <end position="341"/>
    </location>
</feature>
<dbReference type="RefSeq" id="WP_382389988.1">
    <property type="nucleotide sequence ID" value="NZ_JBHTCQ010000001.1"/>
</dbReference>
<feature type="transmembrane region" description="Helical" evidence="1">
    <location>
        <begin position="125"/>
        <end position="145"/>
    </location>
</feature>
<dbReference type="EMBL" id="JBHTCQ010000001">
    <property type="protein sequence ID" value="MFC7403484.1"/>
    <property type="molecule type" value="Genomic_DNA"/>
</dbReference>
<feature type="transmembrane region" description="Helical" evidence="1">
    <location>
        <begin position="102"/>
        <end position="118"/>
    </location>
</feature>
<proteinExistence type="predicted"/>
<feature type="domain" description="DUF418" evidence="2">
    <location>
        <begin position="195"/>
        <end position="358"/>
    </location>
</feature>